<dbReference type="NCBIfam" id="TIGR01493">
    <property type="entry name" value="HAD-SF-IA-v2"/>
    <property type="match status" value="1"/>
</dbReference>
<reference evidence="4 5" key="1">
    <citation type="submission" date="2017-09" db="EMBL/GenBank/DDBJ databases">
        <authorList>
            <person name="Ehlers B."/>
            <person name="Leendertz F.H."/>
        </authorList>
    </citation>
    <scope>NUCLEOTIDE SEQUENCE [LARGE SCALE GENOMIC DNA]</scope>
    <source>
        <strain evidence="4 5">DSM 18289</strain>
    </source>
</reference>
<keyword evidence="2 3" id="KW-0378">Hydrolase</keyword>
<dbReference type="PANTHER" id="PTHR43316:SF3">
    <property type="entry name" value="HALOACID DEHALOGENASE, TYPE II (AFU_ORTHOLOGUE AFUA_2G07750)-RELATED"/>
    <property type="match status" value="1"/>
</dbReference>
<evidence type="ECO:0000256" key="1">
    <source>
        <dbReference type="ARBA" id="ARBA00008106"/>
    </source>
</evidence>
<dbReference type="OrthoDB" id="7989657at2"/>
<dbReference type="Gene3D" id="1.10.150.240">
    <property type="entry name" value="Putative phosphatase, domain 2"/>
    <property type="match status" value="1"/>
</dbReference>
<dbReference type="AlphaFoldDB" id="A0A285NDN9"/>
<dbReference type="PANTHER" id="PTHR43316">
    <property type="entry name" value="HYDROLASE, HALOACID DELAHOGENASE-RELATED"/>
    <property type="match status" value="1"/>
</dbReference>
<dbReference type="InterPro" id="IPR023198">
    <property type="entry name" value="PGP-like_dom2"/>
</dbReference>
<dbReference type="InterPro" id="IPR036412">
    <property type="entry name" value="HAD-like_sf"/>
</dbReference>
<evidence type="ECO:0000313" key="4">
    <source>
        <dbReference type="EMBL" id="SNZ07067.1"/>
    </source>
</evidence>
<dbReference type="InterPro" id="IPR051540">
    <property type="entry name" value="S-2-haloacid_dehalogenase"/>
</dbReference>
<dbReference type="Gene3D" id="3.40.50.1000">
    <property type="entry name" value="HAD superfamily/HAD-like"/>
    <property type="match status" value="1"/>
</dbReference>
<dbReference type="SFLD" id="SFLDF00045">
    <property type="entry name" value="2-haloacid_dehalogenase"/>
    <property type="match status" value="1"/>
</dbReference>
<accession>A0A285NDN9</accession>
<dbReference type="EC" id="3.8.1.2" evidence="3"/>
<dbReference type="PRINTS" id="PR00413">
    <property type="entry name" value="HADHALOGNASE"/>
</dbReference>
<dbReference type="SUPFAM" id="SSF56784">
    <property type="entry name" value="HAD-like"/>
    <property type="match status" value="1"/>
</dbReference>
<comment type="function">
    <text evidence="3">Catalyzes the hydrolytic dehalogenation of small (S)-2-haloalkanoic acids to yield the corresponding (R)-2-hydroxyalkanoic acids.</text>
</comment>
<proteinExistence type="inferred from homology"/>
<organism evidence="4 5">
    <name type="scientific">Cohaesibacter gelatinilyticus</name>
    <dbReference type="NCBI Taxonomy" id="372072"/>
    <lineage>
        <taxon>Bacteria</taxon>
        <taxon>Pseudomonadati</taxon>
        <taxon>Pseudomonadota</taxon>
        <taxon>Alphaproteobacteria</taxon>
        <taxon>Hyphomicrobiales</taxon>
        <taxon>Cohaesibacteraceae</taxon>
    </lineage>
</organism>
<dbReference type="SFLD" id="SFLDG01135">
    <property type="entry name" value="C1.5.6:_HAD__Beta-PGM__Phospha"/>
    <property type="match status" value="1"/>
</dbReference>
<evidence type="ECO:0000313" key="5">
    <source>
        <dbReference type="Proteomes" id="UP000219439"/>
    </source>
</evidence>
<dbReference type="RefSeq" id="WP_097151947.1">
    <property type="nucleotide sequence ID" value="NZ_OBEL01000001.1"/>
</dbReference>
<comment type="similarity">
    <text evidence="1 3">Belongs to the HAD-like hydrolase superfamily. S-2-haloalkanoic acid dehalogenase family.</text>
</comment>
<gene>
    <name evidence="4" type="ORF">SAMN06265368_0641</name>
</gene>
<dbReference type="GO" id="GO:0018784">
    <property type="term" value="F:(S)-2-haloacid dehalogenase activity"/>
    <property type="evidence" value="ECO:0007669"/>
    <property type="project" value="UniProtKB-UniRule"/>
</dbReference>
<comment type="catalytic activity">
    <reaction evidence="3">
        <text>an (S)-2-haloacid + H2O = a (2R)-2-hydroxycarboxylate + a halide anion + H(+)</text>
        <dbReference type="Rhea" id="RHEA:11192"/>
        <dbReference type="ChEBI" id="CHEBI:15377"/>
        <dbReference type="ChEBI" id="CHEBI:15378"/>
        <dbReference type="ChEBI" id="CHEBI:16042"/>
        <dbReference type="ChEBI" id="CHEBI:58314"/>
        <dbReference type="ChEBI" id="CHEBI:137405"/>
        <dbReference type="EC" id="3.8.1.2"/>
    </reaction>
</comment>
<evidence type="ECO:0000256" key="2">
    <source>
        <dbReference type="ARBA" id="ARBA00022801"/>
    </source>
</evidence>
<dbReference type="SFLD" id="SFLDG01129">
    <property type="entry name" value="C1.5:_HAD__Beta-PGM__Phosphata"/>
    <property type="match status" value="1"/>
</dbReference>
<dbReference type="NCBIfam" id="TIGR01428">
    <property type="entry name" value="HAD_type_II"/>
    <property type="match status" value="1"/>
</dbReference>
<dbReference type="Pfam" id="PF00702">
    <property type="entry name" value="Hydrolase"/>
    <property type="match status" value="1"/>
</dbReference>
<dbReference type="InterPro" id="IPR023214">
    <property type="entry name" value="HAD_sf"/>
</dbReference>
<sequence length="223" mass="24947">MSQLSACSVYVFDAYGTLFDVHAAVRKHEQSLGPNAALLSEIWRNKQLEYSWVRSLMGKYRDFWTLTEEALDYAFAKVPDADMSKRTDLLDAYFALEAYPEVRSVLERLKAQGNELAILSNGSPDMLKAAVEGNGLTDLLDHVLSVDELRTYKTAEAVYELVGTVFRAFPEAVSFQSSNRWDIAGATAYGFRTVWINRTGQPDEYGDLSPAAQLKDLEGLLLL</sequence>
<dbReference type="CDD" id="cd02588">
    <property type="entry name" value="HAD_L2-DEX"/>
    <property type="match status" value="1"/>
</dbReference>
<dbReference type="Proteomes" id="UP000219439">
    <property type="component" value="Unassembled WGS sequence"/>
</dbReference>
<name>A0A285NDN9_9HYPH</name>
<protein>
    <recommendedName>
        <fullName evidence="3">(S)-2-haloacid dehalogenase</fullName>
        <ecNumber evidence="3">3.8.1.2</ecNumber>
    </recommendedName>
    <alternativeName>
        <fullName evidence="3">2-haloalkanoic acid dehalogenase</fullName>
    </alternativeName>
    <alternativeName>
        <fullName evidence="3">Halocarboxylic acid halidohydrolase</fullName>
    </alternativeName>
    <alternativeName>
        <fullName evidence="3">L-2-haloacid dehalogenase</fullName>
    </alternativeName>
</protein>
<dbReference type="EMBL" id="OBEL01000001">
    <property type="protein sequence ID" value="SNZ07067.1"/>
    <property type="molecule type" value="Genomic_DNA"/>
</dbReference>
<dbReference type="InterPro" id="IPR006328">
    <property type="entry name" value="2-HAD"/>
</dbReference>
<dbReference type="InterPro" id="IPR006439">
    <property type="entry name" value="HAD-SF_hydro_IA"/>
</dbReference>
<keyword evidence="5" id="KW-1185">Reference proteome</keyword>
<evidence type="ECO:0000256" key="3">
    <source>
        <dbReference type="RuleBase" id="RU368077"/>
    </source>
</evidence>
<dbReference type="SFLD" id="SFLDS00003">
    <property type="entry name" value="Haloacid_Dehalogenase"/>
    <property type="match status" value="1"/>
</dbReference>